<feature type="region of interest" description="Disordered" evidence="5">
    <location>
        <begin position="618"/>
        <end position="652"/>
    </location>
</feature>
<dbReference type="GO" id="GO:0005634">
    <property type="term" value="C:nucleus"/>
    <property type="evidence" value="ECO:0007669"/>
    <property type="project" value="UniProtKB-SubCell"/>
</dbReference>
<feature type="region of interest" description="Disordered" evidence="5">
    <location>
        <begin position="494"/>
        <end position="548"/>
    </location>
</feature>
<protein>
    <submittedName>
        <fullName evidence="7">Segmentation protein Runt</fullName>
    </submittedName>
</protein>
<name>A0A0N0BJW7_9HYME</name>
<feature type="compositionally biased region" description="Basic and acidic residues" evidence="5">
    <location>
        <begin position="507"/>
        <end position="520"/>
    </location>
</feature>
<dbReference type="InterPro" id="IPR012346">
    <property type="entry name" value="p53/RUNT-type_TF_DNA-bd_sf"/>
</dbReference>
<dbReference type="GO" id="GO:0000978">
    <property type="term" value="F:RNA polymerase II cis-regulatory region sequence-specific DNA binding"/>
    <property type="evidence" value="ECO:0007669"/>
    <property type="project" value="TreeGrafter"/>
</dbReference>
<feature type="domain" description="Runt" evidence="6">
    <location>
        <begin position="236"/>
        <end position="364"/>
    </location>
</feature>
<dbReference type="PANTHER" id="PTHR11950:SF31">
    <property type="entry name" value="SEGMENTATION PROTEIN RUNT"/>
    <property type="match status" value="1"/>
</dbReference>
<feature type="compositionally biased region" description="Basic and acidic residues" evidence="5">
    <location>
        <begin position="618"/>
        <end position="646"/>
    </location>
</feature>
<dbReference type="PANTHER" id="PTHR11950">
    <property type="entry name" value="RUNT RELATED"/>
    <property type="match status" value="1"/>
</dbReference>
<keyword evidence="4" id="KW-0539">Nucleus</keyword>
<feature type="compositionally biased region" description="Polar residues" evidence="5">
    <location>
        <begin position="534"/>
        <end position="548"/>
    </location>
</feature>
<feature type="compositionally biased region" description="Low complexity" evidence="5">
    <location>
        <begin position="440"/>
        <end position="459"/>
    </location>
</feature>
<dbReference type="Pfam" id="PF00853">
    <property type="entry name" value="Runt"/>
    <property type="match status" value="1"/>
</dbReference>
<accession>A0A0N0BJW7</accession>
<dbReference type="InterPro" id="IPR013524">
    <property type="entry name" value="Runt_dom"/>
</dbReference>
<evidence type="ECO:0000256" key="1">
    <source>
        <dbReference type="ARBA" id="ARBA00004123"/>
    </source>
</evidence>
<dbReference type="SUPFAM" id="SSF49417">
    <property type="entry name" value="p53-like transcription factors"/>
    <property type="match status" value="1"/>
</dbReference>
<dbReference type="InterPro" id="IPR008967">
    <property type="entry name" value="p53-like_TF_DNA-bd_sf"/>
</dbReference>
<feature type="region of interest" description="Disordered" evidence="5">
    <location>
        <begin position="152"/>
        <end position="175"/>
    </location>
</feature>
<evidence type="ECO:0000313" key="7">
    <source>
        <dbReference type="EMBL" id="KOX79564.1"/>
    </source>
</evidence>
<evidence type="ECO:0000313" key="8">
    <source>
        <dbReference type="Proteomes" id="UP000053105"/>
    </source>
</evidence>
<dbReference type="PROSITE" id="PS51062">
    <property type="entry name" value="RUNT"/>
    <property type="match status" value="1"/>
</dbReference>
<keyword evidence="8" id="KW-1185">Reference proteome</keyword>
<dbReference type="FunFam" id="2.60.40.720:FF:000001">
    <property type="entry name" value="Runt-related transcription factor"/>
    <property type="match status" value="1"/>
</dbReference>
<dbReference type="AlphaFoldDB" id="A0A0N0BJW7"/>
<comment type="subcellular location">
    <subcellularLocation>
        <location evidence="1">Nucleus</location>
    </subcellularLocation>
</comment>
<dbReference type="Gene3D" id="2.60.40.720">
    <property type="match status" value="1"/>
</dbReference>
<gene>
    <name evidence="7" type="ORF">WN51_02830</name>
</gene>
<evidence type="ECO:0000256" key="3">
    <source>
        <dbReference type="ARBA" id="ARBA00023163"/>
    </source>
</evidence>
<reference evidence="7 8" key="1">
    <citation type="submission" date="2015-07" db="EMBL/GenBank/DDBJ databases">
        <title>The genome of Melipona quadrifasciata.</title>
        <authorList>
            <person name="Pan H."/>
            <person name="Kapheim K."/>
        </authorList>
    </citation>
    <scope>NUCLEOTIDE SEQUENCE [LARGE SCALE GENOMIC DNA]</scope>
    <source>
        <strain evidence="7">0111107301</strain>
        <tissue evidence="7">Whole body</tissue>
    </source>
</reference>
<evidence type="ECO:0000256" key="4">
    <source>
        <dbReference type="ARBA" id="ARBA00023242"/>
    </source>
</evidence>
<keyword evidence="2" id="KW-0805">Transcription regulation</keyword>
<dbReference type="STRING" id="166423.A0A0N0BJW7"/>
<dbReference type="OrthoDB" id="10029800at2759"/>
<feature type="compositionally biased region" description="Low complexity" evidence="5">
    <location>
        <begin position="494"/>
        <end position="504"/>
    </location>
</feature>
<dbReference type="GO" id="GO:0005524">
    <property type="term" value="F:ATP binding"/>
    <property type="evidence" value="ECO:0007669"/>
    <property type="project" value="InterPro"/>
</dbReference>
<dbReference type="GO" id="GO:0000981">
    <property type="term" value="F:DNA-binding transcription factor activity, RNA polymerase II-specific"/>
    <property type="evidence" value="ECO:0007669"/>
    <property type="project" value="TreeGrafter"/>
</dbReference>
<evidence type="ECO:0000256" key="2">
    <source>
        <dbReference type="ARBA" id="ARBA00023015"/>
    </source>
</evidence>
<feature type="compositionally biased region" description="Basic and acidic residues" evidence="5">
    <location>
        <begin position="152"/>
        <end position="162"/>
    </location>
</feature>
<dbReference type="GO" id="GO:0001709">
    <property type="term" value="P:cell fate determination"/>
    <property type="evidence" value="ECO:0007669"/>
    <property type="project" value="UniProtKB-ARBA"/>
</dbReference>
<sequence>MHIFTRIKQNPPSYYDRAEKVRSYIRREITTNCCNGSLIDGEFTFIMTANCCKSSSIDCELRPRIPQIRVSNTRLAQAASGCAPSVDVLPIFDVKQQRVCGIPLGWVREPAYLYYGIQFLNSGILLGSIYMMEVWKLWKDFGKVLERDRHQSFSEDGKHEQARQTNVYQKTKSNDRDRTLRGWHFLSSPARQSKRIPILIVFAANFWTVASQCRRDWRVLDNMHLPDGPGMDHFNAIHETLQACHGDLVRTGSPSILCSALPSHWRSNKSLPVAFKVVALDEVSDGTLVTIRAGNDENCCGELRNCTAVMKNQVAKFNDLRFVGRSGRGKSFSLTIQISTVPFQVATYTKAIKVTVDGPREPRSKSNYQYGHAFPGLGLLNPWVDVACLGHAWHFPHPAFVKGTIPIPSPDLFPPAFPPPVLPAYPFDHAKYPTEYATLPPKTSSSSTTTPATNPNSPSRTPPKSPSESGSESAPEEVRSAFVPIRLNTLPPISSAITASSSSPERIPPKKTIEGTRNEPKAPTALISRPLTPKRTTPSPGTKISSTTKPVFGWNFVVLENEEQEELDDSVGSVQSFTVSFSNERELTQKEVGQVCRKPGTGSIPKIIHQQVEEKLTETMDNKRDGNKQRDHCLNKNEQGKEDSPKDSSGASKLLDARTQFGAPGASNPTYGRRVFDADGCFIDIKCRQTYPNSSVTHCQIFRLDRLTRNNAFIYACLYPKTSKFDSKGIEIKTGLRIEWEVRATASLETILRHVVPCSEHAEGMSKVPFYLTFAIQRDTKRVSWRRHLGEESKRRVHKTAKASATRTDNRSMKILSHGASLTLVQVVPEIERIAALRIYYYWVTEVHVLSSKCILLVIRRRLLDG</sequence>
<dbReference type="EMBL" id="KQ435711">
    <property type="protein sequence ID" value="KOX79564.1"/>
    <property type="molecule type" value="Genomic_DNA"/>
</dbReference>
<dbReference type="PRINTS" id="PR00967">
    <property type="entry name" value="ONCOGENEAML1"/>
</dbReference>
<dbReference type="Proteomes" id="UP000053105">
    <property type="component" value="Unassembled WGS sequence"/>
</dbReference>
<dbReference type="InterPro" id="IPR000040">
    <property type="entry name" value="AML1_Runt"/>
</dbReference>
<feature type="region of interest" description="Disordered" evidence="5">
    <location>
        <begin position="436"/>
        <end position="478"/>
    </location>
</feature>
<organism evidence="7 8">
    <name type="scientific">Melipona quadrifasciata</name>
    <dbReference type="NCBI Taxonomy" id="166423"/>
    <lineage>
        <taxon>Eukaryota</taxon>
        <taxon>Metazoa</taxon>
        <taxon>Ecdysozoa</taxon>
        <taxon>Arthropoda</taxon>
        <taxon>Hexapoda</taxon>
        <taxon>Insecta</taxon>
        <taxon>Pterygota</taxon>
        <taxon>Neoptera</taxon>
        <taxon>Endopterygota</taxon>
        <taxon>Hymenoptera</taxon>
        <taxon>Apocrita</taxon>
        <taxon>Aculeata</taxon>
        <taxon>Apoidea</taxon>
        <taxon>Anthophila</taxon>
        <taxon>Apidae</taxon>
        <taxon>Melipona</taxon>
    </lineage>
</organism>
<keyword evidence="3" id="KW-0804">Transcription</keyword>
<proteinExistence type="predicted"/>
<evidence type="ECO:0000256" key="5">
    <source>
        <dbReference type="SAM" id="MobiDB-lite"/>
    </source>
</evidence>
<evidence type="ECO:0000259" key="6">
    <source>
        <dbReference type="PROSITE" id="PS51062"/>
    </source>
</evidence>